<feature type="domain" description="Reverse transcriptase" evidence="2">
    <location>
        <begin position="533"/>
        <end position="665"/>
    </location>
</feature>
<comment type="caution">
    <text evidence="3">The sequence shown here is derived from an EMBL/GenBank/DDBJ whole genome shotgun (WGS) entry which is preliminary data.</text>
</comment>
<feature type="compositionally biased region" description="Gly residues" evidence="1">
    <location>
        <begin position="140"/>
        <end position="152"/>
    </location>
</feature>
<evidence type="ECO:0000313" key="4">
    <source>
        <dbReference type="Proteomes" id="UP001054252"/>
    </source>
</evidence>
<evidence type="ECO:0000259" key="2">
    <source>
        <dbReference type="Pfam" id="PF00078"/>
    </source>
</evidence>
<reference evidence="3 4" key="1">
    <citation type="journal article" date="2021" name="Commun. Biol.">
        <title>The genome of Shorea leprosula (Dipterocarpaceae) highlights the ecological relevance of drought in aseasonal tropical rainforests.</title>
        <authorList>
            <person name="Ng K.K.S."/>
            <person name="Kobayashi M.J."/>
            <person name="Fawcett J.A."/>
            <person name="Hatakeyama M."/>
            <person name="Paape T."/>
            <person name="Ng C.H."/>
            <person name="Ang C.C."/>
            <person name="Tnah L.H."/>
            <person name="Lee C.T."/>
            <person name="Nishiyama T."/>
            <person name="Sese J."/>
            <person name="O'Brien M.J."/>
            <person name="Copetti D."/>
            <person name="Mohd Noor M.I."/>
            <person name="Ong R.C."/>
            <person name="Putra M."/>
            <person name="Sireger I.Z."/>
            <person name="Indrioko S."/>
            <person name="Kosugi Y."/>
            <person name="Izuno A."/>
            <person name="Isagi Y."/>
            <person name="Lee S.L."/>
            <person name="Shimizu K.K."/>
        </authorList>
    </citation>
    <scope>NUCLEOTIDE SEQUENCE [LARGE SCALE GENOMIC DNA]</scope>
    <source>
        <strain evidence="3">214</strain>
    </source>
</reference>
<dbReference type="PANTHER" id="PTHR31635">
    <property type="entry name" value="REVERSE TRANSCRIPTASE DOMAIN-CONTAINING PROTEIN-RELATED"/>
    <property type="match status" value="1"/>
</dbReference>
<dbReference type="EMBL" id="BPVZ01000139">
    <property type="protein sequence ID" value="GKV40120.1"/>
    <property type="molecule type" value="Genomic_DNA"/>
</dbReference>
<dbReference type="InterPro" id="IPR000477">
    <property type="entry name" value="RT_dom"/>
</dbReference>
<evidence type="ECO:0000313" key="3">
    <source>
        <dbReference type="EMBL" id="GKV40120.1"/>
    </source>
</evidence>
<evidence type="ECO:0000256" key="1">
    <source>
        <dbReference type="SAM" id="MobiDB-lite"/>
    </source>
</evidence>
<dbReference type="Pfam" id="PF00078">
    <property type="entry name" value="RVT_1"/>
    <property type="match status" value="1"/>
</dbReference>
<proteinExistence type="predicted"/>
<sequence length="793" mass="88677">MVNQSISEDEEMEYWSTDHCSENGFDGSSHEFRQCFYPQVFKNVGGDEDADVEARRVMENELASDYEDIRRGISKGLVEECNHEPFDNSQYVCMEDTTKIVEESVEGLLYDNSELAAGSRGQNNNHLGLPSCRSNLNSGGELGPINGVGLGPSMGLRHDQGDSDSAQGGLNDHSYPSPLTRPENIWRTGARKVRENERKTKEEQEEEVKILQVTLSRHSQHKGTGGEERETWSAKEDIDYGATTGKFFPNPDKPVSGELISDGAIVNCNRGVATISRLYLAEEIWQCAKKVRVVAVGNEQEVSNAWRIGIKQLCFRGWRRARREFRDLVRKEKVDFLAIQETKSETVDWRLCIALWGSNDIDFVAQSSRGQSGGLVCTWDKNVSRNCSVLEGENFIGVSGLWVEEGDVRPGTGGSSIDWEKIYLVSVNGAAMCRLDRQHLKEINSIQINGQQLVGVHEIKEGVAEYFQSLISEENCERPVLEGAAVKHISSERSSMLTAPFSLEEEDVVGFVQEFHENEKLVAGSNSSFITLIPKTSNLQMIEEYRSISLIGVTYKVVTKLLANRLQLVMPAIIGDHQLAFAEGRQLMEAVVMTNEIIYGAKRCKSASFIFKIDFEKAYNKVTWSFLDYMMRRMGFNETWRASIRECLSTSRFSVLFNGSPTREFVGLNGLIHSAVEKMMLQGIEIGSNGAEFCHIQFVDYTILFGKATKSNVPVGDNHRRLENWLPLVDYFKKKSPASKGSSCGEVVKRLGKSIGLDGRGEELYNQRNGLVARWTMALEPKMEAGAAVLGTN</sequence>
<dbReference type="AlphaFoldDB" id="A0AAV5LRL9"/>
<organism evidence="3 4">
    <name type="scientific">Rubroshorea leprosula</name>
    <dbReference type="NCBI Taxonomy" id="152421"/>
    <lineage>
        <taxon>Eukaryota</taxon>
        <taxon>Viridiplantae</taxon>
        <taxon>Streptophyta</taxon>
        <taxon>Embryophyta</taxon>
        <taxon>Tracheophyta</taxon>
        <taxon>Spermatophyta</taxon>
        <taxon>Magnoliopsida</taxon>
        <taxon>eudicotyledons</taxon>
        <taxon>Gunneridae</taxon>
        <taxon>Pentapetalae</taxon>
        <taxon>rosids</taxon>
        <taxon>malvids</taxon>
        <taxon>Malvales</taxon>
        <taxon>Dipterocarpaceae</taxon>
        <taxon>Rubroshorea</taxon>
    </lineage>
</organism>
<keyword evidence="4" id="KW-1185">Reference proteome</keyword>
<accession>A0AAV5LRL9</accession>
<gene>
    <name evidence="3" type="ORF">SLEP1_g47788</name>
</gene>
<dbReference type="PANTHER" id="PTHR31635:SF196">
    <property type="entry name" value="REVERSE TRANSCRIPTASE DOMAIN-CONTAINING PROTEIN-RELATED"/>
    <property type="match status" value="1"/>
</dbReference>
<protein>
    <recommendedName>
        <fullName evidence="2">Reverse transcriptase domain-containing protein</fullName>
    </recommendedName>
</protein>
<name>A0AAV5LRL9_9ROSI</name>
<feature type="region of interest" description="Disordered" evidence="1">
    <location>
        <begin position="138"/>
        <end position="189"/>
    </location>
</feature>
<dbReference type="Proteomes" id="UP001054252">
    <property type="component" value="Unassembled WGS sequence"/>
</dbReference>